<gene>
    <name evidence="1" type="ORF">F2Q70_00027272</name>
</gene>
<organism evidence="1">
    <name type="scientific">Brassica cretica</name>
    <name type="common">Mustard</name>
    <dbReference type="NCBI Taxonomy" id="69181"/>
    <lineage>
        <taxon>Eukaryota</taxon>
        <taxon>Viridiplantae</taxon>
        <taxon>Streptophyta</taxon>
        <taxon>Embryophyta</taxon>
        <taxon>Tracheophyta</taxon>
        <taxon>Spermatophyta</taxon>
        <taxon>Magnoliopsida</taxon>
        <taxon>eudicotyledons</taxon>
        <taxon>Gunneridae</taxon>
        <taxon>Pentapetalae</taxon>
        <taxon>rosids</taxon>
        <taxon>malvids</taxon>
        <taxon>Brassicales</taxon>
        <taxon>Brassicaceae</taxon>
        <taxon>Brassiceae</taxon>
        <taxon>Brassica</taxon>
    </lineage>
</organism>
<comment type="caution">
    <text evidence="1">The sequence shown here is derived from an EMBL/GenBank/DDBJ whole genome shotgun (WGS) entry which is preliminary data.</text>
</comment>
<proteinExistence type="predicted"/>
<dbReference type="EMBL" id="QGKY02000094">
    <property type="protein sequence ID" value="KAF2602438.1"/>
    <property type="molecule type" value="Genomic_DNA"/>
</dbReference>
<accession>A0A8S9LAP5</accession>
<name>A0A8S9LAP5_BRACR</name>
<dbReference type="AlphaFoldDB" id="A0A8S9LAP5"/>
<sequence>MLFNLLRRAIRYGIRASFWYDYWTELDDYEWKLEFSSSRSDDAELIQLVVSTTAPPTVDVGNTYL</sequence>
<evidence type="ECO:0000313" key="1">
    <source>
        <dbReference type="EMBL" id="KAF2602438.1"/>
    </source>
</evidence>
<reference evidence="1" key="1">
    <citation type="submission" date="2019-12" db="EMBL/GenBank/DDBJ databases">
        <title>Genome sequencing and annotation of Brassica cretica.</title>
        <authorList>
            <person name="Studholme D.J."/>
            <person name="Sarris P.F."/>
        </authorList>
    </citation>
    <scope>NUCLEOTIDE SEQUENCE</scope>
    <source>
        <strain evidence="1">PFS-102/07</strain>
        <tissue evidence="1">Leaf</tissue>
    </source>
</reference>
<protein>
    <submittedName>
        <fullName evidence="1">Uncharacterized protein</fullName>
    </submittedName>
</protein>